<feature type="transmembrane region" description="Helical" evidence="8">
    <location>
        <begin position="282"/>
        <end position="306"/>
    </location>
</feature>
<evidence type="ECO:0000256" key="7">
    <source>
        <dbReference type="ARBA" id="ARBA00043178"/>
    </source>
</evidence>
<evidence type="ECO:0000256" key="1">
    <source>
        <dbReference type="ARBA" id="ARBA00004604"/>
    </source>
</evidence>
<comment type="function">
    <text evidence="4">May be required for ribosome biogenesis.</text>
</comment>
<evidence type="ECO:0000313" key="11">
    <source>
        <dbReference type="Proteomes" id="UP000694416"/>
    </source>
</evidence>
<evidence type="ECO:0000256" key="8">
    <source>
        <dbReference type="SAM" id="Phobius"/>
    </source>
</evidence>
<reference evidence="10" key="1">
    <citation type="submission" date="2025-08" db="UniProtKB">
        <authorList>
            <consortium name="Ensembl"/>
        </authorList>
    </citation>
    <scope>IDENTIFICATION</scope>
</reference>
<name>A0A8C9GTF6_9PRIM</name>
<dbReference type="InterPro" id="IPR044281">
    <property type="entry name" value="IMP4/RPF1"/>
</dbReference>
<dbReference type="GO" id="GO:0005730">
    <property type="term" value="C:nucleolus"/>
    <property type="evidence" value="ECO:0007669"/>
    <property type="project" value="UniProtKB-SubCell"/>
</dbReference>
<dbReference type="PANTHER" id="PTHR22734:SF3">
    <property type="entry name" value="RIBOSOME PRODUCTION FACTOR 1"/>
    <property type="match status" value="1"/>
</dbReference>
<dbReference type="GO" id="GO:0000460">
    <property type="term" value="P:maturation of 5.8S rRNA"/>
    <property type="evidence" value="ECO:0007669"/>
    <property type="project" value="TreeGrafter"/>
</dbReference>
<dbReference type="GO" id="GO:0042134">
    <property type="term" value="F:rRNA primary transcript binding"/>
    <property type="evidence" value="ECO:0007669"/>
    <property type="project" value="InterPro"/>
</dbReference>
<keyword evidence="3" id="KW-0698">rRNA processing</keyword>
<accession>A0A8C9GTF6</accession>
<protein>
    <recommendedName>
        <fullName evidence="5">Ribosome production factor 1</fullName>
    </recommendedName>
    <alternativeName>
        <fullName evidence="7">Brix domain-containing protein 5</fullName>
    </alternativeName>
    <alternativeName>
        <fullName evidence="6">Ribosome biogenesis protein RPF1</fullName>
    </alternativeName>
</protein>
<evidence type="ECO:0000256" key="5">
    <source>
        <dbReference type="ARBA" id="ARBA00040221"/>
    </source>
</evidence>
<keyword evidence="2" id="KW-0690">Ribosome biogenesis</keyword>
<dbReference type="SMART" id="SM00879">
    <property type="entry name" value="Brix"/>
    <property type="match status" value="1"/>
</dbReference>
<dbReference type="SUPFAM" id="SSF52954">
    <property type="entry name" value="Class II aaRS ABD-related"/>
    <property type="match status" value="1"/>
</dbReference>
<evidence type="ECO:0000256" key="2">
    <source>
        <dbReference type="ARBA" id="ARBA00022517"/>
    </source>
</evidence>
<dbReference type="Ensembl" id="ENSPTET00000014960.1">
    <property type="protein sequence ID" value="ENSPTEP00000009842.1"/>
    <property type="gene ID" value="ENSPTEG00000011172.1"/>
</dbReference>
<dbReference type="GO" id="GO:0000470">
    <property type="term" value="P:maturation of LSU-rRNA"/>
    <property type="evidence" value="ECO:0007669"/>
    <property type="project" value="TreeGrafter"/>
</dbReference>
<dbReference type="Gene3D" id="3.40.50.10480">
    <property type="entry name" value="Probable brix-domain ribosomal biogenesis protein"/>
    <property type="match status" value="1"/>
</dbReference>
<dbReference type="Proteomes" id="UP000694416">
    <property type="component" value="Unplaced"/>
</dbReference>
<comment type="subcellular location">
    <subcellularLocation>
        <location evidence="1">Nucleus</location>
        <location evidence="1">Nucleolus</location>
    </subcellularLocation>
</comment>
<reference evidence="10" key="2">
    <citation type="submission" date="2025-09" db="UniProtKB">
        <authorList>
            <consortium name="Ensembl"/>
        </authorList>
    </citation>
    <scope>IDENTIFICATION</scope>
</reference>
<evidence type="ECO:0000256" key="3">
    <source>
        <dbReference type="ARBA" id="ARBA00022552"/>
    </source>
</evidence>
<keyword evidence="8" id="KW-1133">Transmembrane helix</keyword>
<dbReference type="Pfam" id="PF04427">
    <property type="entry name" value="Brix"/>
    <property type="match status" value="1"/>
</dbReference>
<feature type="domain" description="Brix" evidence="9">
    <location>
        <begin position="112"/>
        <end position="295"/>
    </location>
</feature>
<dbReference type="GO" id="GO:0030687">
    <property type="term" value="C:preribosome, large subunit precursor"/>
    <property type="evidence" value="ECO:0007669"/>
    <property type="project" value="TreeGrafter"/>
</dbReference>
<dbReference type="PANTHER" id="PTHR22734">
    <property type="entry name" value="U3 SMALL NUCLEOLAR RIBONUCLEOPROTEIN PROTEIN IMP4"/>
    <property type="match status" value="1"/>
</dbReference>
<dbReference type="InterPro" id="IPR007109">
    <property type="entry name" value="Brix"/>
</dbReference>
<evidence type="ECO:0000256" key="6">
    <source>
        <dbReference type="ARBA" id="ARBA00042600"/>
    </source>
</evidence>
<dbReference type="AlphaFoldDB" id="A0A8C9GTF6"/>
<sequence length="308" mass="36829">MTKEKKITIDEIEKVDVDRYNEISRFNVKNKNKKNVLKGKVYLKKLMLKKQKKEEKKKKKKLNIPIEKKEPKTIENQAIFDTNKIGVENKNFLINENCIDEFSNYFKNKTEPNIVITSIKKASKYTILFIKELSFVFPNIFYEPRNNHSIDFLISSAIENKFTTFILIEEGIKKKPKYMFICTLPYGPTTKYTLTNISYAHTKTTDIEITKLHPEVYISNFNTFIGERIKRQLHTLVPYNPQYKGQKVVVFYNQRDFIFFRHYKYNFVNKKKCSLTEIGPGFTLQLINLKVFFFFFFSFYFLIILFHF</sequence>
<evidence type="ECO:0000313" key="10">
    <source>
        <dbReference type="Ensembl" id="ENSPTEP00000009842.1"/>
    </source>
</evidence>
<organism evidence="10 11">
    <name type="scientific">Piliocolobus tephrosceles</name>
    <name type="common">Ugandan red Colobus</name>
    <dbReference type="NCBI Taxonomy" id="591936"/>
    <lineage>
        <taxon>Eukaryota</taxon>
        <taxon>Metazoa</taxon>
        <taxon>Chordata</taxon>
        <taxon>Craniata</taxon>
        <taxon>Vertebrata</taxon>
        <taxon>Euteleostomi</taxon>
        <taxon>Mammalia</taxon>
        <taxon>Eutheria</taxon>
        <taxon>Euarchontoglires</taxon>
        <taxon>Primates</taxon>
        <taxon>Haplorrhini</taxon>
        <taxon>Catarrhini</taxon>
        <taxon>Cercopithecidae</taxon>
        <taxon>Colobinae</taxon>
        <taxon>Piliocolobus</taxon>
    </lineage>
</organism>
<evidence type="ECO:0000256" key="4">
    <source>
        <dbReference type="ARBA" id="ARBA00037314"/>
    </source>
</evidence>
<proteinExistence type="predicted"/>
<evidence type="ECO:0000259" key="9">
    <source>
        <dbReference type="PROSITE" id="PS50833"/>
    </source>
</evidence>
<dbReference type="PROSITE" id="PS50833">
    <property type="entry name" value="BRIX"/>
    <property type="match status" value="1"/>
</dbReference>
<keyword evidence="11" id="KW-1185">Reference proteome</keyword>
<keyword evidence="8" id="KW-0812">Transmembrane</keyword>
<keyword evidence="8" id="KW-0472">Membrane</keyword>